<keyword evidence="4" id="KW-0645">Protease</keyword>
<dbReference type="SMART" id="SM00020">
    <property type="entry name" value="Tryp_SPc"/>
    <property type="match status" value="1"/>
</dbReference>
<dbReference type="InterPro" id="IPR009003">
    <property type="entry name" value="Peptidase_S1_PA"/>
</dbReference>
<feature type="chain" id="PRO_5002124095" evidence="2">
    <location>
        <begin position="20"/>
        <end position="403"/>
    </location>
</feature>
<dbReference type="EMBL" id="BBSC01000007">
    <property type="protein sequence ID" value="GAM77117.1"/>
    <property type="molecule type" value="Genomic_DNA"/>
</dbReference>
<dbReference type="PROSITE" id="PS00134">
    <property type="entry name" value="TRYPSIN_HIS"/>
    <property type="match status" value="1"/>
</dbReference>
<gene>
    <name evidence="4" type="ORF">JCM19241_6013</name>
</gene>
<dbReference type="InterPro" id="IPR001314">
    <property type="entry name" value="Peptidase_S1A"/>
</dbReference>
<dbReference type="InterPro" id="IPR001254">
    <property type="entry name" value="Trypsin_dom"/>
</dbReference>
<evidence type="ECO:0000256" key="1">
    <source>
        <dbReference type="SAM" id="MobiDB-lite"/>
    </source>
</evidence>
<dbReference type="GO" id="GO:0004252">
    <property type="term" value="F:serine-type endopeptidase activity"/>
    <property type="evidence" value="ECO:0007669"/>
    <property type="project" value="InterPro"/>
</dbReference>
<evidence type="ECO:0000256" key="2">
    <source>
        <dbReference type="SAM" id="SignalP"/>
    </source>
</evidence>
<evidence type="ECO:0000313" key="5">
    <source>
        <dbReference type="Proteomes" id="UP000031666"/>
    </source>
</evidence>
<dbReference type="AlphaFoldDB" id="A0A0B8QJ85"/>
<reference evidence="4 5" key="2">
    <citation type="submission" date="2015-01" db="EMBL/GenBank/DDBJ databases">
        <authorList>
            <consortium name="NBRP consortium"/>
            <person name="Sawabe T."/>
            <person name="Meirelles P."/>
            <person name="Feng G."/>
            <person name="Sayaka M."/>
            <person name="Hattori M."/>
            <person name="Ohkuma M."/>
        </authorList>
    </citation>
    <scope>NUCLEOTIDE SEQUENCE [LARGE SCALE GENOMIC DNA]</scope>
    <source>
        <strain evidence="5">JCM 19241</strain>
    </source>
</reference>
<dbReference type="Proteomes" id="UP000031666">
    <property type="component" value="Unassembled WGS sequence"/>
</dbReference>
<feature type="signal peptide" evidence="2">
    <location>
        <begin position="1"/>
        <end position="19"/>
    </location>
</feature>
<name>A0A0B8QJ85_9VIBR</name>
<dbReference type="CDD" id="cd00190">
    <property type="entry name" value="Tryp_SPc"/>
    <property type="match status" value="1"/>
</dbReference>
<protein>
    <submittedName>
        <fullName evidence="4">Secreted trypsin-like serine protease</fullName>
    </submittedName>
</protein>
<feature type="region of interest" description="Disordered" evidence="1">
    <location>
        <begin position="346"/>
        <end position="365"/>
    </location>
</feature>
<dbReference type="Gene3D" id="2.40.10.10">
    <property type="entry name" value="Trypsin-like serine proteases"/>
    <property type="match status" value="1"/>
</dbReference>
<dbReference type="Pfam" id="PF00089">
    <property type="entry name" value="Trypsin"/>
    <property type="match status" value="2"/>
</dbReference>
<accession>A0A0B8QJ85</accession>
<dbReference type="GO" id="GO:0006508">
    <property type="term" value="P:proteolysis"/>
    <property type="evidence" value="ECO:0007669"/>
    <property type="project" value="UniProtKB-KW"/>
</dbReference>
<evidence type="ECO:0000313" key="4">
    <source>
        <dbReference type="EMBL" id="GAM77117.1"/>
    </source>
</evidence>
<sequence>MKKWTLGIVASALAMNTYAITLGDEASDAEFRVSIRSSHMAEFPMCSGTLIRENWILTAAHCVVHSGENEAEESGYFVALPGELSITYGAAHLRDDIQGDISNFVNVSHVVVHPYYRRLARTELVGEQEELLNTELSNDIALLRIDRSLSSVIPVTLADSEVSQKIEEQFSQEWSDSSGGARPENIVIYGWGSTDIYDPFGDTVELQQQTTSQAFFPIDECYQRLESGKSLPSFISSPLDDTKLCTQPTKLEAFENPEGGGDDGQVVGNSACLGDSGGGLYADSDGITYQIGIISGGPIVLPVCGSVTLPTFHTKVATYLDWINSVADSADLPSSAVTEPDFIKDARSTEDGNLPAEEENLPESCNESETVFLDCDDSSSGSSGPLGVTILSMLLWYRRRTWN</sequence>
<dbReference type="InterPro" id="IPR051333">
    <property type="entry name" value="CLIP_Serine_Protease"/>
</dbReference>
<dbReference type="SUPFAM" id="SSF50494">
    <property type="entry name" value="Trypsin-like serine proteases"/>
    <property type="match status" value="1"/>
</dbReference>
<dbReference type="PRINTS" id="PR00722">
    <property type="entry name" value="CHYMOTRYPSIN"/>
</dbReference>
<proteinExistence type="predicted"/>
<organism evidence="4 5">
    <name type="scientific">Vibrio ishigakensis</name>
    <dbReference type="NCBI Taxonomy" id="1481914"/>
    <lineage>
        <taxon>Bacteria</taxon>
        <taxon>Pseudomonadati</taxon>
        <taxon>Pseudomonadota</taxon>
        <taxon>Gammaproteobacteria</taxon>
        <taxon>Vibrionales</taxon>
        <taxon>Vibrionaceae</taxon>
        <taxon>Vibrio</taxon>
    </lineage>
</organism>
<dbReference type="InterPro" id="IPR043504">
    <property type="entry name" value="Peptidase_S1_PA_chymotrypsin"/>
</dbReference>
<keyword evidence="4" id="KW-0378">Hydrolase</keyword>
<feature type="domain" description="Peptidase S1" evidence="3">
    <location>
        <begin position="20"/>
        <end position="328"/>
    </location>
</feature>
<keyword evidence="2" id="KW-0732">Signal</keyword>
<evidence type="ECO:0000259" key="3">
    <source>
        <dbReference type="PROSITE" id="PS50240"/>
    </source>
</evidence>
<comment type="caution">
    <text evidence="4">The sequence shown here is derived from an EMBL/GenBank/DDBJ whole genome shotgun (WGS) entry which is preliminary data.</text>
</comment>
<dbReference type="PANTHER" id="PTHR24260">
    <property type="match status" value="1"/>
</dbReference>
<dbReference type="STRING" id="1481914.JCM19241_6013"/>
<dbReference type="PANTHER" id="PTHR24260:SF132">
    <property type="entry name" value="PEPTIDASE S1 DOMAIN-CONTAINING PROTEIN"/>
    <property type="match status" value="1"/>
</dbReference>
<reference evidence="4 5" key="1">
    <citation type="submission" date="2015-01" db="EMBL/GenBank/DDBJ databases">
        <title>Vibrio sp. C94 JCM 19241 whole genome shotgun sequence.</title>
        <authorList>
            <person name="Sawabe T."/>
            <person name="Meirelles P."/>
            <person name="Feng G."/>
            <person name="Sayaka M."/>
            <person name="Hattori M."/>
            <person name="Ohkuma M."/>
        </authorList>
    </citation>
    <scope>NUCLEOTIDE SEQUENCE [LARGE SCALE GENOMIC DNA]</scope>
    <source>
        <strain evidence="5">JCM 19241</strain>
    </source>
</reference>
<dbReference type="PROSITE" id="PS50240">
    <property type="entry name" value="TRYPSIN_DOM"/>
    <property type="match status" value="1"/>
</dbReference>
<dbReference type="InterPro" id="IPR018114">
    <property type="entry name" value="TRYPSIN_HIS"/>
</dbReference>